<evidence type="ECO:0000313" key="2">
    <source>
        <dbReference type="EMBL" id="SLN15055.1"/>
    </source>
</evidence>
<evidence type="ECO:0000256" key="1">
    <source>
        <dbReference type="SAM" id="SignalP"/>
    </source>
</evidence>
<reference evidence="2 3" key="1">
    <citation type="submission" date="2017-03" db="EMBL/GenBank/DDBJ databases">
        <authorList>
            <person name="Afonso C.L."/>
            <person name="Miller P.J."/>
            <person name="Scott M.A."/>
            <person name="Spackman E."/>
            <person name="Goraichik I."/>
            <person name="Dimitrov K.M."/>
            <person name="Suarez D.L."/>
            <person name="Swayne D.E."/>
        </authorList>
    </citation>
    <scope>NUCLEOTIDE SEQUENCE [LARGE SCALE GENOMIC DNA]</scope>
    <source>
        <strain evidence="2 3">CECT 8110</strain>
    </source>
</reference>
<feature type="chain" id="PRO_5013321717" description="Chalcone isomerase domain-containing protein" evidence="1">
    <location>
        <begin position="20"/>
        <end position="164"/>
    </location>
</feature>
<accession>A0A1X6YA14</accession>
<sequence>MRKAVLIAAVMVCPALAEASIIKSVLADAELRGAATFRFVGFPLYDARLYTQDGAPLDWSEDFGLELQYRRNLTAYDLVESTMRELRRTGTPLPVRDQLQQCFEAVQTGDRYAAVSDGPDRLAFWRNDRRVCTVAHPGIKQGFMRIFLGENSRSRSFTRALKGE</sequence>
<keyword evidence="3" id="KW-1185">Reference proteome</keyword>
<proteinExistence type="predicted"/>
<dbReference type="Proteomes" id="UP000193207">
    <property type="component" value="Unassembled WGS sequence"/>
</dbReference>
<dbReference type="OrthoDB" id="8527419at2"/>
<gene>
    <name evidence="2" type="ORF">ROH8110_00352</name>
</gene>
<evidence type="ECO:0008006" key="4">
    <source>
        <dbReference type="Google" id="ProtNLM"/>
    </source>
</evidence>
<keyword evidence="1" id="KW-0732">Signal</keyword>
<feature type="signal peptide" evidence="1">
    <location>
        <begin position="1"/>
        <end position="19"/>
    </location>
</feature>
<dbReference type="AlphaFoldDB" id="A0A1X6YA14"/>
<name>A0A1X6YA14_9RHOB</name>
<dbReference type="EMBL" id="FWFU01000001">
    <property type="protein sequence ID" value="SLN15055.1"/>
    <property type="molecule type" value="Genomic_DNA"/>
</dbReference>
<evidence type="ECO:0000313" key="3">
    <source>
        <dbReference type="Proteomes" id="UP000193207"/>
    </source>
</evidence>
<organism evidence="2 3">
    <name type="scientific">Roseovarius halotolerans</name>
    <dbReference type="NCBI Taxonomy" id="505353"/>
    <lineage>
        <taxon>Bacteria</taxon>
        <taxon>Pseudomonadati</taxon>
        <taxon>Pseudomonadota</taxon>
        <taxon>Alphaproteobacteria</taxon>
        <taxon>Rhodobacterales</taxon>
        <taxon>Roseobacteraceae</taxon>
        <taxon>Roseovarius</taxon>
    </lineage>
</organism>
<dbReference type="RefSeq" id="WP_085816059.1">
    <property type="nucleotide sequence ID" value="NZ_FWFU01000001.1"/>
</dbReference>
<protein>
    <recommendedName>
        <fullName evidence="4">Chalcone isomerase domain-containing protein</fullName>
    </recommendedName>
</protein>